<dbReference type="SUPFAM" id="SSF53756">
    <property type="entry name" value="UDP-Glycosyltransferase/glycogen phosphorylase"/>
    <property type="match status" value="1"/>
</dbReference>
<comment type="function">
    <text evidence="10">Cell wall formation. Catalyzes the transfer of a GlcNAc subunit on undecaprenyl-pyrophosphoryl-MurNAc-pentapeptide (lipid intermediate I) to form undecaprenyl-pyrophosphoryl-MurNAc-(pentapeptide)GlcNAc (lipid intermediate II).</text>
</comment>
<comment type="similarity">
    <text evidence="10">Belongs to the glycosyltransferase 28 family. MurG subfamily.</text>
</comment>
<accession>A0A0G2AP60</accession>
<evidence type="ECO:0000256" key="1">
    <source>
        <dbReference type="ARBA" id="ARBA00022475"/>
    </source>
</evidence>
<dbReference type="InterPro" id="IPR007235">
    <property type="entry name" value="Glyco_trans_28_C"/>
</dbReference>
<keyword evidence="8 10" id="KW-0131">Cell cycle</keyword>
<evidence type="ECO:0000256" key="4">
    <source>
        <dbReference type="ARBA" id="ARBA00022679"/>
    </source>
</evidence>
<dbReference type="EC" id="2.4.1.227" evidence="10"/>
<sequence>MKILFAGGGTGGHFYPIIAVAEAVRAVAERERIVGLELYYMSDDPYNKELLERAELKYIEVKSGKMRTYFSVKNITDIGKTIVGVFNALGRLFVLYPDVVFGKGGYASFPAIAAARILRIPVVIHESDISPGRVNKWVAPYAAKIAISYPETLKYFTKKDRVALTGLPIRQEITHANIPEDPHETFHLEHDLPVILVLGGSLGSENINESLIDILPQLLENYQVIHQTGKDNFAWMEQRATTVLQKHEHTERYKPVPYMEMHALLQAAAVADLVISRAGSTIFEIAMWGKPSIIIPLSIARGDHQRENAYSYARTGAATVIEEQNLKPTLFFSIVDRLMKDPEERARMSSATSQFVHKDAAERIAEALLAIGLAHS</sequence>
<dbReference type="GO" id="GO:0051991">
    <property type="term" value="F:UDP-N-acetyl-D-glucosamine:N-acetylmuramoyl-L-alanyl-D-glutamyl-meso-2,6-diaminopimelyl-D-alanyl-D-alanine-diphosphoundecaprenol 4-beta-N-acetylglucosaminlytransferase activity"/>
    <property type="evidence" value="ECO:0007669"/>
    <property type="project" value="RHEA"/>
</dbReference>
<dbReference type="GO" id="GO:0005975">
    <property type="term" value="P:carbohydrate metabolic process"/>
    <property type="evidence" value="ECO:0007669"/>
    <property type="project" value="InterPro"/>
</dbReference>
<dbReference type="HAMAP" id="MF_00033">
    <property type="entry name" value="MurG"/>
    <property type="match status" value="1"/>
</dbReference>
<dbReference type="Proteomes" id="UP000034290">
    <property type="component" value="Unassembled WGS sequence"/>
</dbReference>
<evidence type="ECO:0000259" key="12">
    <source>
        <dbReference type="Pfam" id="PF04101"/>
    </source>
</evidence>
<keyword evidence="9 10" id="KW-0961">Cell wall biogenesis/degradation</keyword>
<evidence type="ECO:0000256" key="3">
    <source>
        <dbReference type="ARBA" id="ARBA00022676"/>
    </source>
</evidence>
<dbReference type="PATRIC" id="fig|1618650.3.peg.676"/>
<feature type="binding site" evidence="10">
    <location>
        <position position="305"/>
    </location>
    <ligand>
        <name>UDP-N-acetyl-alpha-D-glucosamine</name>
        <dbReference type="ChEBI" id="CHEBI:57705"/>
    </ligand>
</feature>
<feature type="domain" description="Glycosyltransferase family 28 N-terminal" evidence="11">
    <location>
        <begin position="3"/>
        <end position="147"/>
    </location>
</feature>
<dbReference type="GO" id="GO:0071555">
    <property type="term" value="P:cell wall organization"/>
    <property type="evidence" value="ECO:0007669"/>
    <property type="project" value="UniProtKB-KW"/>
</dbReference>
<dbReference type="EMBL" id="LCRM01000071">
    <property type="protein sequence ID" value="KKW34529.1"/>
    <property type="molecule type" value="Genomic_DNA"/>
</dbReference>
<evidence type="ECO:0000256" key="6">
    <source>
        <dbReference type="ARBA" id="ARBA00022984"/>
    </source>
</evidence>
<proteinExistence type="inferred from homology"/>
<keyword evidence="2 10" id="KW-0132">Cell division</keyword>
<reference evidence="13 14" key="1">
    <citation type="journal article" date="2015" name="Nature">
        <title>rRNA introns, odd ribosomes, and small enigmatic genomes across a large radiation of phyla.</title>
        <authorList>
            <person name="Brown C.T."/>
            <person name="Hug L.A."/>
            <person name="Thomas B.C."/>
            <person name="Sharon I."/>
            <person name="Castelle C.J."/>
            <person name="Singh A."/>
            <person name="Wilkins M.J."/>
            <person name="Williams K.H."/>
            <person name="Banfield J.F."/>
        </authorList>
    </citation>
    <scope>NUCLEOTIDE SEQUENCE [LARGE SCALE GENOMIC DNA]</scope>
</reference>
<evidence type="ECO:0000256" key="9">
    <source>
        <dbReference type="ARBA" id="ARBA00023316"/>
    </source>
</evidence>
<dbReference type="GO" id="GO:0008360">
    <property type="term" value="P:regulation of cell shape"/>
    <property type="evidence" value="ECO:0007669"/>
    <property type="project" value="UniProtKB-KW"/>
</dbReference>
<keyword evidence="5 10" id="KW-0133">Cell shape</keyword>
<evidence type="ECO:0000259" key="11">
    <source>
        <dbReference type="Pfam" id="PF03033"/>
    </source>
</evidence>
<evidence type="ECO:0000313" key="14">
    <source>
        <dbReference type="Proteomes" id="UP000034290"/>
    </source>
</evidence>
<dbReference type="NCBIfam" id="TIGR01133">
    <property type="entry name" value="murG"/>
    <property type="match status" value="1"/>
</dbReference>
<dbReference type="GO" id="GO:0051301">
    <property type="term" value="P:cell division"/>
    <property type="evidence" value="ECO:0007669"/>
    <property type="project" value="UniProtKB-KW"/>
</dbReference>
<comment type="catalytic activity">
    <reaction evidence="10">
        <text>di-trans,octa-cis-undecaprenyl diphospho-N-acetyl-alpha-D-muramoyl-L-alanyl-D-glutamyl-meso-2,6-diaminopimeloyl-D-alanyl-D-alanine + UDP-N-acetyl-alpha-D-glucosamine = di-trans,octa-cis-undecaprenyl diphospho-[N-acetyl-alpha-D-glucosaminyl-(1-&gt;4)]-N-acetyl-alpha-D-muramoyl-L-alanyl-D-glutamyl-meso-2,6-diaminopimeloyl-D-alanyl-D-alanine + UDP + H(+)</text>
        <dbReference type="Rhea" id="RHEA:31227"/>
        <dbReference type="ChEBI" id="CHEBI:15378"/>
        <dbReference type="ChEBI" id="CHEBI:57705"/>
        <dbReference type="ChEBI" id="CHEBI:58223"/>
        <dbReference type="ChEBI" id="CHEBI:61387"/>
        <dbReference type="ChEBI" id="CHEBI:61388"/>
        <dbReference type="EC" id="2.4.1.227"/>
    </reaction>
</comment>
<dbReference type="CDD" id="cd03785">
    <property type="entry name" value="GT28_MurG"/>
    <property type="match status" value="1"/>
</dbReference>
<dbReference type="Pfam" id="PF04101">
    <property type="entry name" value="Glyco_tran_28_C"/>
    <property type="match status" value="1"/>
</dbReference>
<feature type="binding site" evidence="10">
    <location>
        <position position="170"/>
    </location>
    <ligand>
        <name>UDP-N-acetyl-alpha-D-glucosamine</name>
        <dbReference type="ChEBI" id="CHEBI:57705"/>
    </ligand>
</feature>
<comment type="caution">
    <text evidence="10">Lacks conserved residue(s) required for the propagation of feature annotation.</text>
</comment>
<keyword evidence="6 10" id="KW-0573">Peptidoglycan synthesis</keyword>
<protein>
    <recommendedName>
        <fullName evidence="10">UDP-N-acetylglucosamine--N-acetylmuramyl-(pentapeptide) pyrophosphoryl-undecaprenol N-acetylglucosamine transferase</fullName>
        <ecNumber evidence="10">2.4.1.227</ecNumber>
    </recommendedName>
    <alternativeName>
        <fullName evidence="10">Undecaprenyl-PP-MurNAc-pentapeptide-UDPGlcNAc GlcNAc transferase</fullName>
    </alternativeName>
</protein>
<keyword evidence="1 10" id="KW-1003">Cell membrane</keyword>
<feature type="binding site" evidence="10">
    <location>
        <begin position="10"/>
        <end position="12"/>
    </location>
    <ligand>
        <name>UDP-N-acetyl-alpha-D-glucosamine</name>
        <dbReference type="ChEBI" id="CHEBI:57705"/>
    </ligand>
</feature>
<dbReference type="UniPathway" id="UPA00219"/>
<evidence type="ECO:0000256" key="10">
    <source>
        <dbReference type="HAMAP-Rule" id="MF_00033"/>
    </source>
</evidence>
<comment type="caution">
    <text evidence="13">The sequence shown here is derived from an EMBL/GenBank/DDBJ whole genome shotgun (WGS) entry which is preliminary data.</text>
</comment>
<dbReference type="InterPro" id="IPR004276">
    <property type="entry name" value="GlycoTrans_28_N"/>
</dbReference>
<dbReference type="Pfam" id="PF03033">
    <property type="entry name" value="Glyco_transf_28"/>
    <property type="match status" value="1"/>
</dbReference>
<dbReference type="Gene3D" id="3.40.50.2000">
    <property type="entry name" value="Glycogen Phosphorylase B"/>
    <property type="match status" value="2"/>
</dbReference>
<evidence type="ECO:0000313" key="13">
    <source>
        <dbReference type="EMBL" id="KKW34529.1"/>
    </source>
</evidence>
<dbReference type="PANTHER" id="PTHR21015">
    <property type="entry name" value="UDP-N-ACETYLGLUCOSAMINE--N-ACETYLMURAMYL-(PENTAPEPTIDE) PYROPHOSPHORYL-UNDECAPRENOL N-ACETYLGLUCOSAMINE TRANSFERASE 1"/>
    <property type="match status" value="1"/>
</dbReference>
<dbReference type="AlphaFoldDB" id="A0A0G2AP60"/>
<feature type="domain" description="Glycosyl transferase family 28 C-terminal" evidence="12">
    <location>
        <begin position="194"/>
        <end position="364"/>
    </location>
</feature>
<name>A0A0G2AP60_9BACT</name>
<evidence type="ECO:0000256" key="2">
    <source>
        <dbReference type="ARBA" id="ARBA00022618"/>
    </source>
</evidence>
<dbReference type="InterPro" id="IPR006009">
    <property type="entry name" value="GlcNAc_MurG"/>
</dbReference>
<dbReference type="GO" id="GO:0005886">
    <property type="term" value="C:plasma membrane"/>
    <property type="evidence" value="ECO:0007669"/>
    <property type="project" value="UniProtKB-SubCell"/>
</dbReference>
<dbReference type="PANTHER" id="PTHR21015:SF27">
    <property type="entry name" value="UDP-N-ACETYLGLUCOSAMINE--N-ACETYLMURAMYL-(PENTAPEPTIDE) PYROPHOSPHORYL-UNDECAPRENOL N-ACETYLGLUCOSAMINE TRANSFERASE"/>
    <property type="match status" value="1"/>
</dbReference>
<evidence type="ECO:0000256" key="7">
    <source>
        <dbReference type="ARBA" id="ARBA00023136"/>
    </source>
</evidence>
<comment type="subcellular location">
    <subcellularLocation>
        <location evidence="10">Cell membrane</location>
        <topology evidence="10">Peripheral membrane protein</topology>
        <orientation evidence="10">Cytoplasmic side</orientation>
    </subcellularLocation>
</comment>
<keyword evidence="4 10" id="KW-0808">Transferase</keyword>
<feature type="binding site" evidence="10">
    <location>
        <position position="201"/>
    </location>
    <ligand>
        <name>UDP-N-acetyl-alpha-D-glucosamine</name>
        <dbReference type="ChEBI" id="CHEBI:57705"/>
    </ligand>
</feature>
<organism evidence="13 14">
    <name type="scientific">Candidatus Giovannonibacteria bacterium GW2011_GWA2_53_7</name>
    <dbReference type="NCBI Taxonomy" id="1618650"/>
    <lineage>
        <taxon>Bacteria</taxon>
        <taxon>Candidatus Giovannoniibacteriota</taxon>
    </lineage>
</organism>
<comment type="pathway">
    <text evidence="10">Cell wall biogenesis; peptidoglycan biosynthesis.</text>
</comment>
<evidence type="ECO:0000256" key="8">
    <source>
        <dbReference type="ARBA" id="ARBA00023306"/>
    </source>
</evidence>
<dbReference type="GO" id="GO:0050511">
    <property type="term" value="F:undecaprenyldiphospho-muramoylpentapeptide beta-N-acetylglucosaminyltransferase activity"/>
    <property type="evidence" value="ECO:0007669"/>
    <property type="project" value="UniProtKB-UniRule"/>
</dbReference>
<keyword evidence="3 10" id="KW-0328">Glycosyltransferase</keyword>
<keyword evidence="7 10" id="KW-0472">Membrane</keyword>
<evidence type="ECO:0000256" key="5">
    <source>
        <dbReference type="ARBA" id="ARBA00022960"/>
    </source>
</evidence>
<gene>
    <name evidence="10" type="primary">murG</name>
    <name evidence="13" type="ORF">UY81_C0071G0005</name>
</gene>
<dbReference type="GO" id="GO:0009252">
    <property type="term" value="P:peptidoglycan biosynthetic process"/>
    <property type="evidence" value="ECO:0007669"/>
    <property type="project" value="UniProtKB-UniRule"/>
</dbReference>